<dbReference type="EMBL" id="CP025121">
    <property type="protein sequence ID" value="AYJ01491.1"/>
    <property type="molecule type" value="Genomic_DNA"/>
</dbReference>
<feature type="region of interest" description="Disordered" evidence="1">
    <location>
        <begin position="35"/>
        <end position="75"/>
    </location>
</feature>
<sequence>MKYQTKKNVIRRTHTAIIAIFSSVYRNFNKPTTLEYPQTLRNTTTEETVEEKNISEQTKSPKTKLESSNIKQTKN</sequence>
<dbReference type="AlphaFoldDB" id="A0A660HN66"/>
<accession>A0A660HN66</accession>
<dbReference type="Proteomes" id="UP000272462">
    <property type="component" value="Chromosome"/>
</dbReference>
<protein>
    <submittedName>
        <fullName evidence="2">Uncharacterized protein</fullName>
    </submittedName>
</protein>
<reference evidence="2 3" key="1">
    <citation type="journal article" date="2018" name="BMC Genomics">
        <title>Comparative genome analysis of jujube witches'-broom Phytoplasma, an obligate pathogen that causes jujube witches'-broom disease.</title>
        <authorList>
            <person name="Wang J."/>
            <person name="Song L."/>
            <person name="Jiao Q."/>
            <person name="Yang S."/>
            <person name="Gao R."/>
            <person name="Lu X."/>
            <person name="Zhou G."/>
        </authorList>
    </citation>
    <scope>NUCLEOTIDE SEQUENCE [LARGE SCALE GENOMIC DNA]</scope>
    <source>
        <strain evidence="2">Jwb-nky</strain>
    </source>
</reference>
<dbReference type="KEGG" id="pzi:CWO85_03240"/>
<name>A0A660HN66_ZIZJU</name>
<organism evidence="2 3">
    <name type="scientific">Ziziphus jujuba witches'-broom phytoplasma</name>
    <dbReference type="NCBI Taxonomy" id="135727"/>
    <lineage>
        <taxon>Bacteria</taxon>
        <taxon>Bacillati</taxon>
        <taxon>Mycoplasmatota</taxon>
        <taxon>Mollicutes</taxon>
        <taxon>Acholeplasmatales</taxon>
        <taxon>Acholeplasmataceae</taxon>
        <taxon>Candidatus Phytoplasma</taxon>
        <taxon>16SrV (Elm yellows group)</taxon>
    </lineage>
</organism>
<evidence type="ECO:0000313" key="3">
    <source>
        <dbReference type="Proteomes" id="UP000272462"/>
    </source>
</evidence>
<dbReference type="RefSeq" id="WP_121464189.1">
    <property type="nucleotide sequence ID" value="NZ_CP025121.1"/>
</dbReference>
<evidence type="ECO:0000256" key="1">
    <source>
        <dbReference type="SAM" id="MobiDB-lite"/>
    </source>
</evidence>
<evidence type="ECO:0000313" key="2">
    <source>
        <dbReference type="EMBL" id="AYJ01491.1"/>
    </source>
</evidence>
<gene>
    <name evidence="2" type="ORF">CWO85_03240</name>
</gene>
<feature type="compositionally biased region" description="Polar residues" evidence="1">
    <location>
        <begin position="55"/>
        <end position="75"/>
    </location>
</feature>
<keyword evidence="3" id="KW-1185">Reference proteome</keyword>
<proteinExistence type="predicted"/>